<name>A0ABT6H5T6_9BACI</name>
<dbReference type="Proteomes" id="UP001218246">
    <property type="component" value="Unassembled WGS sequence"/>
</dbReference>
<organism evidence="1 2">
    <name type="scientific">Ectobacillus antri</name>
    <dbReference type="NCBI Taxonomy" id="2486280"/>
    <lineage>
        <taxon>Bacteria</taxon>
        <taxon>Bacillati</taxon>
        <taxon>Bacillota</taxon>
        <taxon>Bacilli</taxon>
        <taxon>Bacillales</taxon>
        <taxon>Bacillaceae</taxon>
        <taxon>Ectobacillus</taxon>
    </lineage>
</organism>
<proteinExistence type="predicted"/>
<comment type="caution">
    <text evidence="1">The sequence shown here is derived from an EMBL/GenBank/DDBJ whole genome shotgun (WGS) entry which is preliminary data.</text>
</comment>
<protein>
    <submittedName>
        <fullName evidence="1">Uncharacterized protein</fullName>
    </submittedName>
</protein>
<sequence>MNKESENMPDFKELEDRMIAQHSSEPTLIIKTNADSKNVTEQNPYYKGKDTDKFRSFFNK</sequence>
<evidence type="ECO:0000313" key="2">
    <source>
        <dbReference type="Proteomes" id="UP001218246"/>
    </source>
</evidence>
<dbReference type="RefSeq" id="WP_124563149.1">
    <property type="nucleotide sequence ID" value="NZ_JARRRY010000005.1"/>
</dbReference>
<keyword evidence="2" id="KW-1185">Reference proteome</keyword>
<accession>A0ABT6H5T6</accession>
<gene>
    <name evidence="1" type="ORF">P6P90_08870</name>
</gene>
<evidence type="ECO:0000313" key="1">
    <source>
        <dbReference type="EMBL" id="MDG5754084.1"/>
    </source>
</evidence>
<reference evidence="1 2" key="1">
    <citation type="submission" date="2023-04" db="EMBL/GenBank/DDBJ databases">
        <title>Ectobacillus antri isolated from activated sludge.</title>
        <authorList>
            <person name="Yan P."/>
            <person name="Liu X."/>
        </authorList>
    </citation>
    <scope>NUCLEOTIDE SEQUENCE [LARGE SCALE GENOMIC DNA]</scope>
    <source>
        <strain evidence="1 2">C18H</strain>
    </source>
</reference>
<dbReference type="EMBL" id="JARULN010000006">
    <property type="protein sequence ID" value="MDG5754084.1"/>
    <property type="molecule type" value="Genomic_DNA"/>
</dbReference>